<keyword evidence="2" id="KW-0472">Membrane</keyword>
<evidence type="ECO:0000256" key="2">
    <source>
        <dbReference type="SAM" id="Phobius"/>
    </source>
</evidence>
<feature type="compositionally biased region" description="Basic and acidic residues" evidence="1">
    <location>
        <begin position="311"/>
        <end position="322"/>
    </location>
</feature>
<feature type="compositionally biased region" description="Basic and acidic residues" evidence="1">
    <location>
        <begin position="170"/>
        <end position="183"/>
    </location>
</feature>
<keyword evidence="2" id="KW-0812">Transmembrane</keyword>
<protein>
    <submittedName>
        <fullName evidence="3">Uncharacterized protein</fullName>
    </submittedName>
</protein>
<dbReference type="InterPro" id="IPR036179">
    <property type="entry name" value="Ig-like_dom_sf"/>
</dbReference>
<gene>
    <name evidence="3" type="ORF">RRG08_059035</name>
</gene>
<sequence>MSVLPGPPQLSQSFTPPAVVDVIVGETVHTQIELYGFPEPTTLLLQRMTDTTNLTSSRRHVVSYTGKSPPFGLVRVTFSDTVMLDVANYSLTISNGVRDLVYSFFLNGVPADQAQDEHGDSFNMAALITGIIAVVIISFLVVVIILLVRKFRDINQRLESRCKSTTLEPGKSRDINQRVESRCKSTTLEPGKSRDINQRLESRCKSTTLEPGKSRDINQRVESRCKSTTLEPGKSRDINQRVESRCKSTTLEPGKSRDINQRVESRCKSATLEPVQSTPFFDSHTKPAVQSESGFNYETQVEASATTRGTDPAETRQYETIRDSPAANTTTASFSRQSRQYETIRDSPAANTTTASLSRQSRQYETIRDSPAANTTTASLSRQTRQYETIKYPQSAANTTTASLFQEKSLYETLPDLVSTSGPYNSTSPEDVEPSNVHNPLDPDFSVGNLQTLSGSYSWARRNPRSQTLFRSLSLHG</sequence>
<evidence type="ECO:0000313" key="4">
    <source>
        <dbReference type="Proteomes" id="UP001283361"/>
    </source>
</evidence>
<dbReference type="EMBL" id="JAWDGP010001877">
    <property type="protein sequence ID" value="KAK3787217.1"/>
    <property type="molecule type" value="Genomic_DNA"/>
</dbReference>
<feature type="compositionally biased region" description="Polar residues" evidence="1">
    <location>
        <begin position="372"/>
        <end position="381"/>
    </location>
</feature>
<dbReference type="Proteomes" id="UP001283361">
    <property type="component" value="Unassembled WGS sequence"/>
</dbReference>
<accession>A0AAE1DYC5</accession>
<feature type="region of interest" description="Disordered" evidence="1">
    <location>
        <begin position="302"/>
        <end position="381"/>
    </location>
</feature>
<feature type="compositionally biased region" description="Basic and acidic residues" evidence="1">
    <location>
        <begin position="191"/>
        <end position="204"/>
    </location>
</feature>
<feature type="compositionally biased region" description="Polar residues" evidence="1">
    <location>
        <begin position="326"/>
        <end position="341"/>
    </location>
</feature>
<comment type="caution">
    <text evidence="3">The sequence shown here is derived from an EMBL/GenBank/DDBJ whole genome shotgun (WGS) entry which is preliminary data.</text>
</comment>
<feature type="region of interest" description="Disordered" evidence="1">
    <location>
        <begin position="165"/>
        <end position="237"/>
    </location>
</feature>
<proteinExistence type="predicted"/>
<keyword evidence="4" id="KW-1185">Reference proteome</keyword>
<feature type="transmembrane region" description="Helical" evidence="2">
    <location>
        <begin position="124"/>
        <end position="148"/>
    </location>
</feature>
<keyword evidence="2" id="KW-1133">Transmembrane helix</keyword>
<dbReference type="AlphaFoldDB" id="A0AAE1DYC5"/>
<dbReference type="SUPFAM" id="SSF48726">
    <property type="entry name" value="Immunoglobulin"/>
    <property type="match status" value="1"/>
</dbReference>
<reference evidence="3" key="1">
    <citation type="journal article" date="2023" name="G3 (Bethesda)">
        <title>A reference genome for the long-term kleptoplast-retaining sea slug Elysia crispata morphotype clarki.</title>
        <authorList>
            <person name="Eastman K.E."/>
            <person name="Pendleton A.L."/>
            <person name="Shaikh M.A."/>
            <person name="Suttiyut T."/>
            <person name="Ogas R."/>
            <person name="Tomko P."/>
            <person name="Gavelis G."/>
            <person name="Widhalm J.R."/>
            <person name="Wisecaver J.H."/>
        </authorList>
    </citation>
    <scope>NUCLEOTIDE SEQUENCE</scope>
    <source>
        <strain evidence="3">ECLA1</strain>
    </source>
</reference>
<evidence type="ECO:0000313" key="3">
    <source>
        <dbReference type="EMBL" id="KAK3787217.1"/>
    </source>
</evidence>
<organism evidence="3 4">
    <name type="scientific">Elysia crispata</name>
    <name type="common">lettuce slug</name>
    <dbReference type="NCBI Taxonomy" id="231223"/>
    <lineage>
        <taxon>Eukaryota</taxon>
        <taxon>Metazoa</taxon>
        <taxon>Spiralia</taxon>
        <taxon>Lophotrochozoa</taxon>
        <taxon>Mollusca</taxon>
        <taxon>Gastropoda</taxon>
        <taxon>Heterobranchia</taxon>
        <taxon>Euthyneura</taxon>
        <taxon>Panpulmonata</taxon>
        <taxon>Sacoglossa</taxon>
        <taxon>Placobranchoidea</taxon>
        <taxon>Plakobranchidae</taxon>
        <taxon>Elysia</taxon>
    </lineage>
</organism>
<feature type="compositionally biased region" description="Polar residues" evidence="1">
    <location>
        <begin position="349"/>
        <end position="364"/>
    </location>
</feature>
<name>A0AAE1DYC5_9GAST</name>
<feature type="compositionally biased region" description="Basic and acidic residues" evidence="1">
    <location>
        <begin position="212"/>
        <end position="225"/>
    </location>
</feature>
<evidence type="ECO:0000256" key="1">
    <source>
        <dbReference type="SAM" id="MobiDB-lite"/>
    </source>
</evidence>